<dbReference type="EMBL" id="BARS01045633">
    <property type="protein sequence ID" value="GAG34916.1"/>
    <property type="molecule type" value="Genomic_DNA"/>
</dbReference>
<dbReference type="AlphaFoldDB" id="X0YDL6"/>
<organism evidence="1">
    <name type="scientific">marine sediment metagenome</name>
    <dbReference type="NCBI Taxonomy" id="412755"/>
    <lineage>
        <taxon>unclassified sequences</taxon>
        <taxon>metagenomes</taxon>
        <taxon>ecological metagenomes</taxon>
    </lineage>
</organism>
<name>X0YDL6_9ZZZZ</name>
<proteinExistence type="predicted"/>
<reference evidence="1" key="1">
    <citation type="journal article" date="2014" name="Front. Microbiol.">
        <title>High frequency of phylogenetically diverse reductive dehalogenase-homologous genes in deep subseafloor sedimentary metagenomes.</title>
        <authorList>
            <person name="Kawai M."/>
            <person name="Futagami T."/>
            <person name="Toyoda A."/>
            <person name="Takaki Y."/>
            <person name="Nishi S."/>
            <person name="Hori S."/>
            <person name="Arai W."/>
            <person name="Tsubouchi T."/>
            <person name="Morono Y."/>
            <person name="Uchiyama I."/>
            <person name="Ito T."/>
            <person name="Fujiyama A."/>
            <person name="Inagaki F."/>
            <person name="Takami H."/>
        </authorList>
    </citation>
    <scope>NUCLEOTIDE SEQUENCE</scope>
    <source>
        <strain evidence="1">Expedition CK06-06</strain>
    </source>
</reference>
<sequence>MPDLCKECRHFFTDYKKLKDIGEHIPKTGNKPSDYIPQYKCKLGYRIEESTDGWVPFTCGYTCNDFTKK</sequence>
<gene>
    <name evidence="1" type="ORF">S01H1_68795</name>
</gene>
<protein>
    <submittedName>
        <fullName evidence="1">Uncharacterized protein</fullName>
    </submittedName>
</protein>
<accession>X0YDL6</accession>
<comment type="caution">
    <text evidence="1">The sequence shown here is derived from an EMBL/GenBank/DDBJ whole genome shotgun (WGS) entry which is preliminary data.</text>
</comment>
<evidence type="ECO:0000313" key="1">
    <source>
        <dbReference type="EMBL" id="GAG34916.1"/>
    </source>
</evidence>